<dbReference type="InterPro" id="IPR009100">
    <property type="entry name" value="AcylCoA_DH/oxidase_NM_dom_sf"/>
</dbReference>
<feature type="region of interest" description="Disordered" evidence="8">
    <location>
        <begin position="619"/>
        <end position="645"/>
    </location>
</feature>
<evidence type="ECO:0000259" key="10">
    <source>
        <dbReference type="Pfam" id="PF02770"/>
    </source>
</evidence>
<dbReference type="GO" id="GO:0003995">
    <property type="term" value="F:acyl-CoA dehydrogenase activity"/>
    <property type="evidence" value="ECO:0007669"/>
    <property type="project" value="TreeGrafter"/>
</dbReference>
<dbReference type="Pfam" id="PF00441">
    <property type="entry name" value="Acyl-CoA_dh_1"/>
    <property type="match status" value="1"/>
</dbReference>
<comment type="cofactor">
    <cofactor evidence="1 7">
        <name>FAD</name>
        <dbReference type="ChEBI" id="CHEBI:57692"/>
    </cofactor>
</comment>
<feature type="domain" description="ACAD9/ACADV-like C-terminal" evidence="12">
    <location>
        <begin position="509"/>
        <end position="578"/>
    </location>
</feature>
<dbReference type="Pfam" id="PF02771">
    <property type="entry name" value="Acyl-CoA_dh_N"/>
    <property type="match status" value="1"/>
</dbReference>
<dbReference type="SUPFAM" id="SSF47203">
    <property type="entry name" value="Acyl-CoA dehydrogenase C-terminal domain-like"/>
    <property type="match status" value="1"/>
</dbReference>
<dbReference type="GO" id="GO:0006631">
    <property type="term" value="P:fatty acid metabolic process"/>
    <property type="evidence" value="ECO:0007669"/>
    <property type="project" value="UniProtKB-ARBA"/>
</dbReference>
<dbReference type="Pfam" id="PF02770">
    <property type="entry name" value="Acyl-CoA_dh_M"/>
    <property type="match status" value="1"/>
</dbReference>
<dbReference type="Gene3D" id="2.40.110.10">
    <property type="entry name" value="Butyryl-CoA Dehydrogenase, subunit A, domain 2"/>
    <property type="match status" value="1"/>
</dbReference>
<dbReference type="SUPFAM" id="SSF56645">
    <property type="entry name" value="Acyl-CoA dehydrogenase NM domain-like"/>
    <property type="match status" value="1"/>
</dbReference>
<organism evidence="13 14">
    <name type="scientific">Vulgatibacter incomptus</name>
    <dbReference type="NCBI Taxonomy" id="1391653"/>
    <lineage>
        <taxon>Bacteria</taxon>
        <taxon>Pseudomonadati</taxon>
        <taxon>Myxococcota</taxon>
        <taxon>Myxococcia</taxon>
        <taxon>Myxococcales</taxon>
        <taxon>Cystobacterineae</taxon>
        <taxon>Vulgatibacteraceae</taxon>
        <taxon>Vulgatibacter</taxon>
    </lineage>
</organism>
<dbReference type="InterPro" id="IPR036250">
    <property type="entry name" value="AcylCo_DH-like_C"/>
</dbReference>
<keyword evidence="4 7" id="KW-0274">FAD</keyword>
<dbReference type="Gene3D" id="1.20.140.10">
    <property type="entry name" value="Butyryl-CoA Dehydrogenase, subunit A, domain 3"/>
    <property type="match status" value="2"/>
</dbReference>
<proteinExistence type="inferred from homology"/>
<dbReference type="AlphaFoldDB" id="A0A0K1PFR9"/>
<dbReference type="KEGG" id="vin:AKJ08_2643"/>
<dbReference type="OrthoDB" id="9765339at2"/>
<dbReference type="Pfam" id="PF21343">
    <property type="entry name" value="ACAD9-ACADV_C"/>
    <property type="match status" value="1"/>
</dbReference>
<evidence type="ECO:0000313" key="14">
    <source>
        <dbReference type="Proteomes" id="UP000055590"/>
    </source>
</evidence>
<feature type="domain" description="Acyl-CoA dehydrogenase/oxidase N-terminal" evidence="11">
    <location>
        <begin position="52"/>
        <end position="160"/>
    </location>
</feature>
<keyword evidence="3 7" id="KW-0285">Flavoprotein</keyword>
<comment type="similarity">
    <text evidence="2 7">Belongs to the acyl-CoA dehydrogenase family.</text>
</comment>
<dbReference type="RefSeq" id="WP_082343140.1">
    <property type="nucleotide sequence ID" value="NZ_CP012332.1"/>
</dbReference>
<dbReference type="InterPro" id="IPR006091">
    <property type="entry name" value="Acyl-CoA_Oxase/DH_mid-dom"/>
</dbReference>
<dbReference type="PATRIC" id="fig|1391653.3.peg.2744"/>
<dbReference type="FunFam" id="1.10.540.10:FF:000001">
    <property type="entry name" value="Very long-chain-specific acyl-CoA dehydrogenase, mitochondrial"/>
    <property type="match status" value="1"/>
</dbReference>
<feature type="domain" description="Acyl-CoA oxidase/dehydrogenase middle" evidence="10">
    <location>
        <begin position="164"/>
        <end position="258"/>
    </location>
</feature>
<evidence type="ECO:0000259" key="9">
    <source>
        <dbReference type="Pfam" id="PF00441"/>
    </source>
</evidence>
<feature type="domain" description="Acyl-CoA dehydrogenase/oxidase C-terminal" evidence="9">
    <location>
        <begin position="270"/>
        <end position="428"/>
    </location>
</feature>
<accession>A0A0K1PFR9</accession>
<name>A0A0K1PFR9_9BACT</name>
<evidence type="ECO:0000259" key="11">
    <source>
        <dbReference type="Pfam" id="PF02771"/>
    </source>
</evidence>
<evidence type="ECO:0000313" key="13">
    <source>
        <dbReference type="EMBL" id="AKU92256.1"/>
    </source>
</evidence>
<dbReference type="Proteomes" id="UP000055590">
    <property type="component" value="Chromosome"/>
</dbReference>
<dbReference type="InterPro" id="IPR046373">
    <property type="entry name" value="Acyl-CoA_Oxase/DH_mid-dom_sf"/>
</dbReference>
<dbReference type="EMBL" id="CP012332">
    <property type="protein sequence ID" value="AKU92256.1"/>
    <property type="molecule type" value="Genomic_DNA"/>
</dbReference>
<sequence>MATTERTKSLEVAEESREKEWSSHTFLRDLFLGDFRLDLIHPFPDPLVERPEFRKFYDGLEKFLREDVDPDEIDRLGDYPDKVVDGLRRLGAFGMKIPEEYGGLGFTQREYGKVMELLGSYDGNLIALLSAHQSIGVPQPLMLFGTEEQKKKFLPRCAKGAISAFALTEPAVGSDPASLSTTARPTPDGKAYILEGEKLWCTNGTKAELLVVMARNPDTDRISAFVVETSWEGVELPHRCHFMGLRALANGVVIFRNVRVPRENLIGKEGQGLKIALTTLNTGRLTLPAATVGMAKQCLEICRKWGLARVQWGEPIGRHEAISRKLAQLAATTYAMESVHQLADELATRPGYDIRLEAAAAKEWNTVKAWELVDDTLQIRGGRGYETADSLEARGEPGVPVERMMRDSRINLIFEGSSEIMHLFMAREAVDKHLHVAGPLVYGRASGREKLDALPKIAAFYARWYPTRWTGWGRWPRYESFGRLARHLRFVERTSRKLARSTFHGMMVYRGGMQHREGFLFRVVDIAMELFAMSASICRAQRMAERHDPAAAEAIELADLFCRTSRKKVRRLFVDLWFNQDSFENRVANKLLEGKYAWLEEGIMGLGLSVDDLRPSGRERRMARASGAEYEPEEANRAPPPAPYS</sequence>
<evidence type="ECO:0000256" key="5">
    <source>
        <dbReference type="ARBA" id="ARBA00022946"/>
    </source>
</evidence>
<dbReference type="Gene3D" id="1.10.540.10">
    <property type="entry name" value="Acyl-CoA dehydrogenase/oxidase, N-terminal domain"/>
    <property type="match status" value="1"/>
</dbReference>
<evidence type="ECO:0000259" key="12">
    <source>
        <dbReference type="Pfam" id="PF21343"/>
    </source>
</evidence>
<evidence type="ECO:0000256" key="4">
    <source>
        <dbReference type="ARBA" id="ARBA00022827"/>
    </source>
</evidence>
<dbReference type="GO" id="GO:0050660">
    <property type="term" value="F:flavin adenine dinucleotide binding"/>
    <property type="evidence" value="ECO:0007669"/>
    <property type="project" value="InterPro"/>
</dbReference>
<evidence type="ECO:0000256" key="1">
    <source>
        <dbReference type="ARBA" id="ARBA00001974"/>
    </source>
</evidence>
<dbReference type="PANTHER" id="PTHR43884">
    <property type="entry name" value="ACYL-COA DEHYDROGENASE"/>
    <property type="match status" value="1"/>
</dbReference>
<dbReference type="InterPro" id="IPR013786">
    <property type="entry name" value="AcylCoA_DH/ox_N"/>
</dbReference>
<dbReference type="PANTHER" id="PTHR43884:SF9">
    <property type="entry name" value="COMPLEX I ASSEMBLY FACTOR ACAD9, MITOCHONDRIAL"/>
    <property type="match status" value="1"/>
</dbReference>
<dbReference type="InterPro" id="IPR037069">
    <property type="entry name" value="AcylCoA_DH/ox_N_sf"/>
</dbReference>
<keyword evidence="14" id="KW-1185">Reference proteome</keyword>
<gene>
    <name evidence="13" type="ORF">AKJ08_2643</name>
</gene>
<evidence type="ECO:0000256" key="2">
    <source>
        <dbReference type="ARBA" id="ARBA00009347"/>
    </source>
</evidence>
<dbReference type="InterPro" id="IPR009075">
    <property type="entry name" value="AcylCo_DH/oxidase_C"/>
</dbReference>
<evidence type="ECO:0000256" key="6">
    <source>
        <dbReference type="ARBA" id="ARBA00023002"/>
    </source>
</evidence>
<evidence type="ECO:0000256" key="7">
    <source>
        <dbReference type="RuleBase" id="RU362125"/>
    </source>
</evidence>
<reference evidence="13 14" key="1">
    <citation type="submission" date="2015-08" db="EMBL/GenBank/DDBJ databases">
        <authorList>
            <person name="Babu N.S."/>
            <person name="Beckwith C.J."/>
            <person name="Beseler K.G."/>
            <person name="Brison A."/>
            <person name="Carone J.V."/>
            <person name="Caskin T.P."/>
            <person name="Diamond M."/>
            <person name="Durham M.E."/>
            <person name="Foxe J.M."/>
            <person name="Go M."/>
            <person name="Henderson B.A."/>
            <person name="Jones I.B."/>
            <person name="McGettigan J.A."/>
            <person name="Micheletti S.J."/>
            <person name="Nasrallah M.E."/>
            <person name="Ortiz D."/>
            <person name="Piller C.R."/>
            <person name="Privatt S.R."/>
            <person name="Schneider S.L."/>
            <person name="Sharp S."/>
            <person name="Smith T.C."/>
            <person name="Stanton J.D."/>
            <person name="Ullery H.E."/>
            <person name="Wilson R.J."/>
            <person name="Serrano M.G."/>
            <person name="Buck G."/>
            <person name="Lee V."/>
            <person name="Wang Y."/>
            <person name="Carvalho R."/>
            <person name="Voegtly L."/>
            <person name="Shi R."/>
            <person name="Duckworth R."/>
            <person name="Johnson A."/>
            <person name="Loviza R."/>
            <person name="Walstead R."/>
            <person name="Shah Z."/>
            <person name="Kiflezghi M."/>
            <person name="Wade K."/>
            <person name="Ball S.L."/>
            <person name="Bradley K.W."/>
            <person name="Asai D.J."/>
            <person name="Bowman C.A."/>
            <person name="Russell D.A."/>
            <person name="Pope W.H."/>
            <person name="Jacobs-Sera D."/>
            <person name="Hendrix R.W."/>
            <person name="Hatfull G.F."/>
        </authorList>
    </citation>
    <scope>NUCLEOTIDE SEQUENCE [LARGE SCALE GENOMIC DNA]</scope>
    <source>
        <strain evidence="13 14">DSM 27710</strain>
    </source>
</reference>
<dbReference type="STRING" id="1391653.AKJ08_2643"/>
<evidence type="ECO:0000256" key="3">
    <source>
        <dbReference type="ARBA" id="ARBA00022630"/>
    </source>
</evidence>
<keyword evidence="6 7" id="KW-0560">Oxidoreductase</keyword>
<protein>
    <submittedName>
        <fullName evidence="13">Butyryl-CoA dehydrogenase</fullName>
    </submittedName>
</protein>
<keyword evidence="5" id="KW-0809">Transit peptide</keyword>
<dbReference type="InterPro" id="IPR049448">
    <property type="entry name" value="ACAD9/ACADV-like_C"/>
</dbReference>
<evidence type="ECO:0000256" key="8">
    <source>
        <dbReference type="SAM" id="MobiDB-lite"/>
    </source>
</evidence>